<proteinExistence type="predicted"/>
<accession>A0A371F836</accession>
<organism evidence="1 2">
    <name type="scientific">Mucuna pruriens</name>
    <name type="common">Velvet bean</name>
    <name type="synonym">Dolichos pruriens</name>
    <dbReference type="NCBI Taxonomy" id="157652"/>
    <lineage>
        <taxon>Eukaryota</taxon>
        <taxon>Viridiplantae</taxon>
        <taxon>Streptophyta</taxon>
        <taxon>Embryophyta</taxon>
        <taxon>Tracheophyta</taxon>
        <taxon>Spermatophyta</taxon>
        <taxon>Magnoliopsida</taxon>
        <taxon>eudicotyledons</taxon>
        <taxon>Gunneridae</taxon>
        <taxon>Pentapetalae</taxon>
        <taxon>rosids</taxon>
        <taxon>fabids</taxon>
        <taxon>Fabales</taxon>
        <taxon>Fabaceae</taxon>
        <taxon>Papilionoideae</taxon>
        <taxon>50 kb inversion clade</taxon>
        <taxon>NPAAA clade</taxon>
        <taxon>indigoferoid/millettioid clade</taxon>
        <taxon>Phaseoleae</taxon>
        <taxon>Mucuna</taxon>
    </lineage>
</organism>
<reference evidence="1" key="1">
    <citation type="submission" date="2018-05" db="EMBL/GenBank/DDBJ databases">
        <title>Draft genome of Mucuna pruriens seed.</title>
        <authorList>
            <person name="Nnadi N.E."/>
            <person name="Vos R."/>
            <person name="Hasami M.H."/>
            <person name="Devisetty U.K."/>
            <person name="Aguiy J.C."/>
        </authorList>
    </citation>
    <scope>NUCLEOTIDE SEQUENCE [LARGE SCALE GENOMIC DNA]</scope>
    <source>
        <strain evidence="1">JCA_2017</strain>
    </source>
</reference>
<dbReference type="Proteomes" id="UP000257109">
    <property type="component" value="Unassembled WGS sequence"/>
</dbReference>
<gene>
    <name evidence="1" type="ORF">CR513_45978</name>
</gene>
<name>A0A371F836_MUCPR</name>
<sequence length="34" mass="4211">MITEMQQDRLEKIMREKNYYKGKCCNKKGRINME</sequence>
<keyword evidence="2" id="KW-1185">Reference proteome</keyword>
<comment type="caution">
    <text evidence="1">The sequence shown here is derived from an EMBL/GenBank/DDBJ whole genome shotgun (WGS) entry which is preliminary data.</text>
</comment>
<dbReference type="EMBL" id="QJKJ01010225">
    <property type="protein sequence ID" value="RDX74293.1"/>
    <property type="molecule type" value="Genomic_DNA"/>
</dbReference>
<evidence type="ECO:0000313" key="2">
    <source>
        <dbReference type="Proteomes" id="UP000257109"/>
    </source>
</evidence>
<protein>
    <submittedName>
        <fullName evidence="1">Uncharacterized protein</fullName>
    </submittedName>
</protein>
<dbReference type="AlphaFoldDB" id="A0A371F836"/>
<evidence type="ECO:0000313" key="1">
    <source>
        <dbReference type="EMBL" id="RDX74293.1"/>
    </source>
</evidence>